<dbReference type="HAMAP" id="MF_01106">
    <property type="entry name" value="ArgJ"/>
    <property type="match status" value="1"/>
</dbReference>
<dbReference type="Pfam" id="PF01960">
    <property type="entry name" value="ArgJ"/>
    <property type="match status" value="1"/>
</dbReference>
<feature type="site" description="Involved in the stabilization of negative charge on the oxyanion by the formation of the oxyanion hole" evidence="9">
    <location>
        <position position="205"/>
    </location>
</feature>
<evidence type="ECO:0000313" key="12">
    <source>
        <dbReference type="Proteomes" id="UP000199344"/>
    </source>
</evidence>
<reference evidence="11 12" key="1">
    <citation type="submission" date="2016-10" db="EMBL/GenBank/DDBJ databases">
        <authorList>
            <person name="de Groot N.N."/>
        </authorList>
    </citation>
    <scope>NUCLEOTIDE SEQUENCE [LARGE SCALE GENOMIC DNA]</scope>
    <source>
        <strain evidence="11 12">DSM 22220</strain>
    </source>
</reference>
<evidence type="ECO:0000256" key="2">
    <source>
        <dbReference type="ARBA" id="ARBA00011475"/>
    </source>
</evidence>
<dbReference type="NCBIfam" id="TIGR00120">
    <property type="entry name" value="ArgJ"/>
    <property type="match status" value="1"/>
</dbReference>
<evidence type="ECO:0000256" key="4">
    <source>
        <dbReference type="ARBA" id="ARBA00022605"/>
    </source>
</evidence>
<dbReference type="EMBL" id="FNAH01000006">
    <property type="protein sequence ID" value="SDE39560.1"/>
    <property type="molecule type" value="Genomic_DNA"/>
</dbReference>
<feature type="compositionally biased region" description="Low complexity" evidence="10">
    <location>
        <begin position="74"/>
        <end position="83"/>
    </location>
</feature>
<evidence type="ECO:0000256" key="6">
    <source>
        <dbReference type="ARBA" id="ARBA00022813"/>
    </source>
</evidence>
<dbReference type="EC" id="2.3.1.1" evidence="9"/>
<gene>
    <name evidence="9" type="primary">argJ</name>
    <name evidence="11" type="ORF">SAMN05421538_106124</name>
</gene>
<evidence type="ECO:0000256" key="8">
    <source>
        <dbReference type="ARBA" id="ARBA00049439"/>
    </source>
</evidence>
<dbReference type="GO" id="GO:0006526">
    <property type="term" value="P:L-arginine biosynthetic process"/>
    <property type="evidence" value="ECO:0007669"/>
    <property type="project" value="UniProtKB-UniRule"/>
</dbReference>
<dbReference type="FunFam" id="3.10.20.340:FF:000001">
    <property type="entry name" value="Arginine biosynthesis bifunctional protein ArgJ, chloroplastic"/>
    <property type="match status" value="1"/>
</dbReference>
<feature type="site" description="Involved in the stabilization of negative charge on the oxyanion by the formation of the oxyanion hole" evidence="9">
    <location>
        <position position="206"/>
    </location>
</feature>
<proteinExistence type="inferred from homology"/>
<feature type="binding site" evidence="9">
    <location>
        <position position="268"/>
    </location>
    <ligand>
        <name>substrate</name>
    </ligand>
</feature>
<dbReference type="EC" id="2.3.1.35" evidence="9"/>
<evidence type="ECO:0000256" key="7">
    <source>
        <dbReference type="ARBA" id="ARBA00023315"/>
    </source>
</evidence>
<feature type="compositionally biased region" description="Low complexity" evidence="10">
    <location>
        <begin position="55"/>
        <end position="65"/>
    </location>
</feature>
<comment type="catalytic activity">
    <reaction evidence="9">
        <text>L-glutamate + acetyl-CoA = N-acetyl-L-glutamate + CoA + H(+)</text>
        <dbReference type="Rhea" id="RHEA:24292"/>
        <dbReference type="ChEBI" id="CHEBI:15378"/>
        <dbReference type="ChEBI" id="CHEBI:29985"/>
        <dbReference type="ChEBI" id="CHEBI:44337"/>
        <dbReference type="ChEBI" id="CHEBI:57287"/>
        <dbReference type="ChEBI" id="CHEBI:57288"/>
        <dbReference type="EC" id="2.3.1.1"/>
    </reaction>
</comment>
<keyword evidence="3 9" id="KW-0055">Arginine biosynthesis</keyword>
<feature type="site" description="Cleavage; by autolysis" evidence="9">
    <location>
        <begin position="278"/>
        <end position="279"/>
    </location>
</feature>
<comment type="function">
    <text evidence="9">Catalyzes two activities which are involved in the cyclic version of arginine biosynthesis: the synthesis of N-acetylglutamate from glutamate and acetyl-CoA as the acetyl donor, and of ornithine by transacetylation between N(2)-acetylornithine and glutamate.</text>
</comment>
<feature type="binding site" evidence="9">
    <location>
        <position position="279"/>
    </location>
    <ligand>
        <name>substrate</name>
    </ligand>
</feature>
<keyword evidence="4 9" id="KW-0028">Amino-acid biosynthesis</keyword>
<keyword evidence="7 9" id="KW-0012">Acyltransferase</keyword>
<feature type="binding site" evidence="9">
    <location>
        <position position="366"/>
    </location>
    <ligand>
        <name>substrate</name>
    </ligand>
</feature>
<dbReference type="SUPFAM" id="SSF56266">
    <property type="entry name" value="DmpA/ArgJ-like"/>
    <property type="match status" value="1"/>
</dbReference>
<evidence type="ECO:0000256" key="9">
    <source>
        <dbReference type="HAMAP-Rule" id="MF_01106"/>
    </source>
</evidence>
<keyword evidence="9" id="KW-0511">Multifunctional enzyme</keyword>
<keyword evidence="9" id="KW-0963">Cytoplasm</keyword>
<evidence type="ECO:0000256" key="3">
    <source>
        <dbReference type="ARBA" id="ARBA00022571"/>
    </source>
</evidence>
<name>A0A1G7CLE6_9RHOB</name>
<feature type="region of interest" description="Disordered" evidence="10">
    <location>
        <begin position="1"/>
        <end position="83"/>
    </location>
</feature>
<dbReference type="GO" id="GO:0004042">
    <property type="term" value="F:L-glutamate N-acetyltransferase activity"/>
    <property type="evidence" value="ECO:0007669"/>
    <property type="project" value="UniProtKB-UniRule"/>
</dbReference>
<feature type="binding site" evidence="9">
    <location>
        <position position="242"/>
    </location>
    <ligand>
        <name>substrate</name>
    </ligand>
</feature>
<dbReference type="FunFam" id="3.60.70.12:FF:000001">
    <property type="entry name" value="Arginine biosynthesis bifunctional protein ArgJ, chloroplastic"/>
    <property type="match status" value="1"/>
</dbReference>
<comment type="similarity">
    <text evidence="1 9">Belongs to the ArgJ family.</text>
</comment>
<keyword evidence="5 9" id="KW-0808">Transferase</keyword>
<evidence type="ECO:0000256" key="5">
    <source>
        <dbReference type="ARBA" id="ARBA00022679"/>
    </source>
</evidence>
<feature type="chain" id="PRO_5023313174" description="Arginine biosynthesis bifunctional protein ArgJ beta chain" evidence="9">
    <location>
        <begin position="279"/>
        <end position="494"/>
    </location>
</feature>
<dbReference type="PANTHER" id="PTHR23100:SF0">
    <property type="entry name" value="ARGININE BIOSYNTHESIS BIFUNCTIONAL PROTEIN ARGJ, MITOCHONDRIAL"/>
    <property type="match status" value="1"/>
</dbReference>
<comment type="subcellular location">
    <subcellularLocation>
        <location evidence="9">Cytoplasm</location>
    </subcellularLocation>
</comment>
<evidence type="ECO:0000256" key="10">
    <source>
        <dbReference type="SAM" id="MobiDB-lite"/>
    </source>
</evidence>
<feature type="binding site" evidence="9">
    <location>
        <position position="494"/>
    </location>
    <ligand>
        <name>substrate</name>
    </ligand>
</feature>
<protein>
    <recommendedName>
        <fullName evidence="9">Arginine biosynthesis bifunctional protein ArgJ</fullName>
    </recommendedName>
    <domain>
        <recommendedName>
            <fullName evidence="9">Glutamate N-acetyltransferase</fullName>
            <ecNumber evidence="9">2.3.1.35</ecNumber>
        </recommendedName>
        <alternativeName>
            <fullName evidence="9">Ornithine acetyltransferase</fullName>
            <shortName evidence="9">OATase</shortName>
        </alternativeName>
        <alternativeName>
            <fullName evidence="9">Ornithine transacetylase</fullName>
        </alternativeName>
    </domain>
    <domain>
        <recommendedName>
            <fullName evidence="9">Amino-acid acetyltransferase</fullName>
            <ecNumber evidence="9">2.3.1.1</ecNumber>
        </recommendedName>
        <alternativeName>
            <fullName evidence="9">N-acetylglutamate synthase</fullName>
            <shortName evidence="9">AGSase</shortName>
        </alternativeName>
    </domain>
    <component>
        <recommendedName>
            <fullName evidence="9">Arginine biosynthesis bifunctional protein ArgJ alpha chain</fullName>
        </recommendedName>
    </component>
    <component>
        <recommendedName>
            <fullName evidence="9">Arginine biosynthesis bifunctional protein ArgJ beta chain</fullName>
        </recommendedName>
    </component>
</protein>
<dbReference type="PANTHER" id="PTHR23100">
    <property type="entry name" value="ARGININE BIOSYNTHESIS BIFUNCTIONAL PROTEIN ARGJ"/>
    <property type="match status" value="1"/>
</dbReference>
<dbReference type="InterPro" id="IPR042195">
    <property type="entry name" value="ArgJ_beta_C"/>
</dbReference>
<dbReference type="InterPro" id="IPR002813">
    <property type="entry name" value="Arg_biosynth_ArgJ"/>
</dbReference>
<comment type="catalytic activity">
    <reaction evidence="8 9">
        <text>N(2)-acetyl-L-ornithine + L-glutamate = N-acetyl-L-glutamate + L-ornithine</text>
        <dbReference type="Rhea" id="RHEA:15349"/>
        <dbReference type="ChEBI" id="CHEBI:29985"/>
        <dbReference type="ChEBI" id="CHEBI:44337"/>
        <dbReference type="ChEBI" id="CHEBI:46911"/>
        <dbReference type="ChEBI" id="CHEBI:57805"/>
        <dbReference type="EC" id="2.3.1.35"/>
    </reaction>
</comment>
<dbReference type="NCBIfam" id="NF003802">
    <property type="entry name" value="PRK05388.1"/>
    <property type="match status" value="1"/>
</dbReference>
<organism evidence="11 12">
    <name type="scientific">Paracoccus isoporae</name>
    <dbReference type="NCBI Taxonomy" id="591205"/>
    <lineage>
        <taxon>Bacteria</taxon>
        <taxon>Pseudomonadati</taxon>
        <taxon>Pseudomonadota</taxon>
        <taxon>Alphaproteobacteria</taxon>
        <taxon>Rhodobacterales</taxon>
        <taxon>Paracoccaceae</taxon>
        <taxon>Paracoccus</taxon>
    </lineage>
</organism>
<accession>A0A1G7CLE6</accession>
<evidence type="ECO:0000313" key="11">
    <source>
        <dbReference type="EMBL" id="SDE39560.1"/>
    </source>
</evidence>
<comment type="pathway">
    <text evidence="9">Amino-acid biosynthesis; L-arginine biosynthesis; L-ornithine and N-acetyl-L-glutamate from L-glutamate and N(2)-acetyl-L-ornithine (cyclic): step 1/1.</text>
</comment>
<keyword evidence="6 9" id="KW-0068">Autocatalytic cleavage</keyword>
<feature type="binding site" evidence="9">
    <location>
        <position position="489"/>
    </location>
    <ligand>
        <name>substrate</name>
    </ligand>
</feature>
<dbReference type="GO" id="GO:0004358">
    <property type="term" value="F:L-glutamate N-acetyltransferase activity, acting on acetyl-L-ornithine as donor"/>
    <property type="evidence" value="ECO:0007669"/>
    <property type="project" value="UniProtKB-UniRule"/>
</dbReference>
<feature type="active site" description="Nucleophile" evidence="9">
    <location>
        <position position="279"/>
    </location>
</feature>
<dbReference type="CDD" id="cd02152">
    <property type="entry name" value="OAT"/>
    <property type="match status" value="1"/>
</dbReference>
<dbReference type="InterPro" id="IPR016117">
    <property type="entry name" value="ArgJ-like_dom_sf"/>
</dbReference>
<feature type="compositionally biased region" description="Low complexity" evidence="10">
    <location>
        <begin position="26"/>
        <end position="42"/>
    </location>
</feature>
<feature type="chain" id="PRO_5023313175" description="Arginine biosynthesis bifunctional protein ArgJ alpha chain" evidence="9">
    <location>
        <begin position="1"/>
        <end position="278"/>
    </location>
</feature>
<dbReference type="Proteomes" id="UP000199344">
    <property type="component" value="Unassembled WGS sequence"/>
</dbReference>
<dbReference type="STRING" id="591205.SAMN05421538_106124"/>
<dbReference type="Gene3D" id="3.60.70.12">
    <property type="entry name" value="L-amino peptidase D-ALA esterase/amidase"/>
    <property type="match status" value="1"/>
</dbReference>
<dbReference type="GO" id="GO:0005737">
    <property type="term" value="C:cytoplasm"/>
    <property type="evidence" value="ECO:0007669"/>
    <property type="project" value="UniProtKB-SubCell"/>
</dbReference>
<dbReference type="AlphaFoldDB" id="A0A1G7CLE6"/>
<dbReference type="GO" id="GO:0006592">
    <property type="term" value="P:ornithine biosynthetic process"/>
    <property type="evidence" value="ECO:0007669"/>
    <property type="project" value="TreeGrafter"/>
</dbReference>
<keyword evidence="12" id="KW-1185">Reference proteome</keyword>
<dbReference type="UniPathway" id="UPA00068">
    <property type="reaction ID" value="UER00106"/>
</dbReference>
<comment type="pathway">
    <text evidence="9">Amino-acid biosynthesis; L-arginine biosynthesis; N(2)-acetyl-L-ornithine from L-glutamate: step 1/4.</text>
</comment>
<evidence type="ECO:0000256" key="1">
    <source>
        <dbReference type="ARBA" id="ARBA00006774"/>
    </source>
</evidence>
<comment type="subunit">
    <text evidence="2 9">Heterotetramer of two alpha and two beta chains.</text>
</comment>
<sequence>MAKDDKSDAKKKKKSKPGKADKAPKPGKAAKPGKSGTSGKTPQPGLGAETSTMPGAGKKAAKLAARMGNASGKSTEAPSAEAAPVSPLAPEAFPDLPPIAGVEFASAAAGLKYRGRTDVMLVRLAKGTAIAGAFTRSSTRAACVLDCQAKLSSRQDLTQGAAIIVNSGNANAFTGAAGQQAVDRVTGAVAETFSIPASRVFSSSTGVIGEPLPWERITAVLGEARAALDQGGAAAAARAIMTTDTFPKGAAAEIDADGGKIRISGIAKGSGMIAPDMATMLVYLFTDAKISPENLQRLLSRQMDSTFNAITVDSDTSTSDALILAATGTSQAAEITDLRSKEARAFSDALHGVMLDLAQQVVKDGEGATKFVEVRVTGAETAEDANKVAMAIANSPLVKTAIAGEDANWGRVVMAVGKSGATADRDRLTIRFGDMVLAENGWRAPGYDEADASAYMKRDHLVLGVDLGLGRASRTVWTCDLTHRYIDINADYRS</sequence>
<dbReference type="Gene3D" id="3.10.20.340">
    <property type="entry name" value="ArgJ beta chain, C-terminal domain"/>
    <property type="match status" value="1"/>
</dbReference>